<dbReference type="AlphaFoldDB" id="A0A1W1W099"/>
<evidence type="ECO:0000313" key="2">
    <source>
        <dbReference type="Proteomes" id="UP000192569"/>
    </source>
</evidence>
<evidence type="ECO:0000313" key="1">
    <source>
        <dbReference type="EMBL" id="SMB99018.1"/>
    </source>
</evidence>
<accession>A0A1W1W099</accession>
<name>A0A1W1W099_9FIRM</name>
<dbReference type="Proteomes" id="UP000192569">
    <property type="component" value="Chromosome I"/>
</dbReference>
<sequence>MDIGESLVGSYFKYVEGCKIVVYNCHLEEEQGEIDVIALDPQGEKVYLCEVATHLRGLVYGNGTQDTLSRVEYKIWRAFRFGNHNFPDRQCIFMLWSPVVSRGLAGSFAQLASSFARQGLPVEFIINKEYTARIRRLREVARENIKITDEPAFRLLQILEHLR</sequence>
<gene>
    <name evidence="1" type="ORF">SAMN00808754_2686</name>
</gene>
<dbReference type="STRING" id="698762.SAMN00808754_2686"/>
<proteinExistence type="predicted"/>
<reference evidence="1 2" key="1">
    <citation type="submission" date="2017-04" db="EMBL/GenBank/DDBJ databases">
        <authorList>
            <person name="Afonso C.L."/>
            <person name="Miller P.J."/>
            <person name="Scott M.A."/>
            <person name="Spackman E."/>
            <person name="Goraichik I."/>
            <person name="Dimitrov K.M."/>
            <person name="Suarez D.L."/>
            <person name="Swayne D.E."/>
        </authorList>
    </citation>
    <scope>NUCLEOTIDE SEQUENCE [LARGE SCALE GENOMIC DNA]</scope>
    <source>
        <strain evidence="1 2">ToBE</strain>
    </source>
</reference>
<organism evidence="1 2">
    <name type="scientific">Thermanaeromonas toyohensis ToBE</name>
    <dbReference type="NCBI Taxonomy" id="698762"/>
    <lineage>
        <taxon>Bacteria</taxon>
        <taxon>Bacillati</taxon>
        <taxon>Bacillota</taxon>
        <taxon>Clostridia</taxon>
        <taxon>Neomoorellales</taxon>
        <taxon>Neomoorellaceae</taxon>
        <taxon>Thermanaeromonas</taxon>
    </lineage>
</organism>
<dbReference type="RefSeq" id="WP_084666402.1">
    <property type="nucleotide sequence ID" value="NZ_LT838272.1"/>
</dbReference>
<keyword evidence="2" id="KW-1185">Reference proteome</keyword>
<dbReference type="OrthoDB" id="5196236at2"/>
<dbReference type="EMBL" id="LT838272">
    <property type="protein sequence ID" value="SMB99018.1"/>
    <property type="molecule type" value="Genomic_DNA"/>
</dbReference>
<protein>
    <submittedName>
        <fullName evidence="1">Uncharacterized protein</fullName>
    </submittedName>
</protein>